<dbReference type="Gene3D" id="3.80.10.10">
    <property type="entry name" value="Ribonuclease Inhibitor"/>
    <property type="match status" value="1"/>
</dbReference>
<dbReference type="SMART" id="SM00368">
    <property type="entry name" value="LRR_RI"/>
    <property type="match status" value="4"/>
</dbReference>
<evidence type="ECO:0000256" key="1">
    <source>
        <dbReference type="SAM" id="Coils"/>
    </source>
</evidence>
<feature type="compositionally biased region" description="Low complexity" evidence="2">
    <location>
        <begin position="561"/>
        <end position="574"/>
    </location>
</feature>
<feature type="compositionally biased region" description="Polar residues" evidence="2">
    <location>
        <begin position="1355"/>
        <end position="1366"/>
    </location>
</feature>
<dbReference type="Pfam" id="PF13516">
    <property type="entry name" value="LRR_6"/>
    <property type="match status" value="2"/>
</dbReference>
<reference evidence="3" key="1">
    <citation type="submission" date="2014-11" db="EMBL/GenBank/DDBJ databases">
        <authorList>
            <person name="Otto D Thomas"/>
            <person name="Naeem Raeece"/>
        </authorList>
    </citation>
    <scope>NUCLEOTIDE SEQUENCE</scope>
</reference>
<feature type="compositionally biased region" description="Low complexity" evidence="2">
    <location>
        <begin position="331"/>
        <end position="343"/>
    </location>
</feature>
<dbReference type="SUPFAM" id="SSF52047">
    <property type="entry name" value="RNI-like"/>
    <property type="match status" value="1"/>
</dbReference>
<evidence type="ECO:0000313" key="3">
    <source>
        <dbReference type="EMBL" id="CEM44079.1"/>
    </source>
</evidence>
<dbReference type="InterPro" id="IPR043502">
    <property type="entry name" value="DNA/RNA_pol_sf"/>
</dbReference>
<feature type="region of interest" description="Disordered" evidence="2">
    <location>
        <begin position="465"/>
        <end position="487"/>
    </location>
</feature>
<proteinExistence type="predicted"/>
<dbReference type="InterPro" id="IPR001611">
    <property type="entry name" value="Leu-rich_rpt"/>
</dbReference>
<feature type="region of interest" description="Disordered" evidence="2">
    <location>
        <begin position="1108"/>
        <end position="1255"/>
    </location>
</feature>
<protein>
    <recommendedName>
        <fullName evidence="4">Reverse transcriptase domain-containing protein</fullName>
    </recommendedName>
</protein>
<feature type="compositionally biased region" description="Low complexity" evidence="2">
    <location>
        <begin position="1140"/>
        <end position="1155"/>
    </location>
</feature>
<dbReference type="PANTHER" id="PTHR24559:SF444">
    <property type="entry name" value="REVERSE TRANSCRIPTASE DOMAIN-CONTAINING PROTEIN"/>
    <property type="match status" value="1"/>
</dbReference>
<feature type="region of interest" description="Disordered" evidence="2">
    <location>
        <begin position="323"/>
        <end position="360"/>
    </location>
</feature>
<feature type="region of interest" description="Disordered" evidence="2">
    <location>
        <begin position="1046"/>
        <end position="1074"/>
    </location>
</feature>
<dbReference type="InterPro" id="IPR032675">
    <property type="entry name" value="LRR_dom_sf"/>
</dbReference>
<dbReference type="PANTHER" id="PTHR24559">
    <property type="entry name" value="TRANSPOSON TY3-I GAG-POL POLYPROTEIN"/>
    <property type="match status" value="1"/>
</dbReference>
<feature type="region of interest" description="Disordered" evidence="2">
    <location>
        <begin position="820"/>
        <end position="884"/>
    </location>
</feature>
<feature type="coiled-coil region" evidence="1">
    <location>
        <begin position="660"/>
        <end position="694"/>
    </location>
</feature>
<evidence type="ECO:0000256" key="2">
    <source>
        <dbReference type="SAM" id="MobiDB-lite"/>
    </source>
</evidence>
<feature type="compositionally biased region" description="Basic and acidic residues" evidence="2">
    <location>
        <begin position="833"/>
        <end position="845"/>
    </location>
</feature>
<gene>
    <name evidence="3" type="ORF">Cvel_1074</name>
</gene>
<keyword evidence="1" id="KW-0175">Coiled coil</keyword>
<feature type="region of interest" description="Disordered" evidence="2">
    <location>
        <begin position="1344"/>
        <end position="1381"/>
    </location>
</feature>
<feature type="region of interest" description="Disordered" evidence="2">
    <location>
        <begin position="1282"/>
        <end position="1317"/>
    </location>
</feature>
<evidence type="ECO:0008006" key="4">
    <source>
        <dbReference type="Google" id="ProtNLM"/>
    </source>
</evidence>
<feature type="compositionally biased region" description="Basic and acidic residues" evidence="2">
    <location>
        <begin position="907"/>
        <end position="926"/>
    </location>
</feature>
<feature type="region of interest" description="Disordered" evidence="2">
    <location>
        <begin position="386"/>
        <end position="410"/>
    </location>
</feature>
<feature type="compositionally biased region" description="Polar residues" evidence="2">
    <location>
        <begin position="1063"/>
        <end position="1074"/>
    </location>
</feature>
<feature type="region of interest" description="Disordered" evidence="2">
    <location>
        <begin position="190"/>
        <end position="230"/>
    </location>
</feature>
<dbReference type="SUPFAM" id="SSF56672">
    <property type="entry name" value="DNA/RNA polymerases"/>
    <property type="match status" value="1"/>
</dbReference>
<dbReference type="EMBL" id="CDMZ01002838">
    <property type="protein sequence ID" value="CEM44079.1"/>
    <property type="molecule type" value="Genomic_DNA"/>
</dbReference>
<feature type="compositionally biased region" description="Polar residues" evidence="2">
    <location>
        <begin position="1127"/>
        <end position="1139"/>
    </location>
</feature>
<feature type="region of interest" description="Disordered" evidence="2">
    <location>
        <begin position="561"/>
        <end position="622"/>
    </location>
</feature>
<sequence>MDRKPMTSNNLRWFLNSWRDAPEELQELDLSSSGICSEETKVVAQFLKEGEGLRILDLSCNSVGDDGAEALGNALPCSEVTELHMRQNRVGERGVRAIAKALSLPHCCLRSLDVRENPLGVGGLSALCDGLQEMGRHPERLIAFQRLCVSRQAGWNSDGLSEEEKWSEGVERLQKLSAALGFSVDCAPSASASSSSSSFAEVLRGQAEKGSGMREQIGPSASFSAERERERELLTDLDSHTHFHFSATATRTTTADSGGGVADSSARSVPRSQPPALLQRTSGGPVKAVSSLTSLEKAKHTNNDTAPLAPSLSFRWAGSDAGSRSSTVWLRPPSRGSASPSASLVTPVGPAVQGGGVCDRSPVRRQTFQRDVNRKRPGGVVESIVSFSGQGALTESERETAQGEGEESVRGSLIGGSEAIPAPFSLLSPAFAGRRPERSYAVLHSGRRQEREAKNVQHQPTVVERGTRGMGGKSAAPLSLSTSKEEVAGDMRRSKSTGALSPLPPAFAAYLKEKELARQGGGAGCQRAISVSLERCHSVHSPLPSHIPSASPSVSHCALASPLSPSASHSRLPAESPPAPQERQFARHGWNRRAGEPETGHAHCHPSMPSHIPSQSPSSSLPVPVPVMGSHSSAVGGGGAVSHVFGTHLPSGTAFDAEAVRILASRVDTLENQIASLRSHVATLEARVVEQEHERRKKCAEDKGAAEKEEMEALRFRLTAVERQAERACTESGVAIEEARSSKVRVEGCESRVKDLRLFCGRLRAALVGVQRSNGLVAAQYGVVREEMDRVSGLLMEGLDAEIYARTAAARSVSTLPLSLARRSGSHSQGGEEGTHRAVEDRKGAPELMNSSPSVSLVCTDERRDEGKTGSGRAQACHEGPAPSSVTASLAAFSSVDKSLCLQGEGGRTEPRLQADGDGDMDRERPSQGLGLSDPRASPVRGDLLRVSSCSAFPESPALACSSSTQKENDANCVPALPSPPRPSHSLALSATHCLRQRARAALQRAETERAKRRTEKGKSGPGTVEKVILSRGDRGAIPSRSVVERRVGGGRPTPGIVRVLTPNASRDSLQSSSISVGIHRGASLSSLHRSPSSREFGVPVSRAMKVMGRSEGKRSGSRSAAASPSIFNPPQRNKQQHFLRSSSQSSLLRSSSSSHADGIAGVLGNDLRRITPHPSPSSTQTEVHQQQTPAPSPPKNAAFNRSARRGEMADQGRAQQQQQKQHQHDVMNFSPSARGARAGEEQPTASMQLSSSPILLDRRSQGSLGEQGGYSTVTLHGPLNHSSLSMSVESAGPGPRQWIPPGPRPDSPSPLSMEVSPGPGACLSVLTASAAYPPSFSVLSATPPTLHMEPSPPSQSRTGSVSVSPHSALVPPPRSHLPQPVSAPLEKQMAARACQAEICWRVPTHIHPVNAAAEAASSQTCGGIFMQEPSGLRVFPPVDRERERGGASPAVGRDGFPPKDLWLGTESLFTFAKPASRIASVTAVTANVTTSTPPQNLPLPPSLLKVDLSHIPPEARGKYESLFREHSDLWSRSRFDIGELRLNGQPYEVRIPTGDAPPIRWNQDRVPYHQHDHVKKEIEAMEEGGVICKSSSPWAAPIVLVKKPDGTIRFCLDFHKLNQATKRDLFPLPRI</sequence>
<feature type="compositionally biased region" description="Polar residues" evidence="2">
    <location>
        <begin position="1244"/>
        <end position="1254"/>
    </location>
</feature>
<feature type="compositionally biased region" description="Low complexity" evidence="2">
    <location>
        <begin position="606"/>
        <end position="622"/>
    </location>
</feature>
<feature type="compositionally biased region" description="Pro residues" evidence="2">
    <location>
        <begin position="1299"/>
        <end position="1309"/>
    </location>
</feature>
<feature type="region of interest" description="Disordered" evidence="2">
    <location>
        <begin position="248"/>
        <end position="285"/>
    </location>
</feature>
<feature type="region of interest" description="Disordered" evidence="2">
    <location>
        <begin position="902"/>
        <end position="940"/>
    </location>
</feature>
<dbReference type="InterPro" id="IPR053134">
    <property type="entry name" value="RNA-dir_DNA_polymerase"/>
</dbReference>
<name>A0A0G4HIS8_9ALVE</name>
<feature type="compositionally biased region" description="Polar residues" evidence="2">
    <location>
        <begin position="1177"/>
        <end position="1190"/>
    </location>
</feature>
<accession>A0A0G4HIS8</accession>
<dbReference type="VEuPathDB" id="CryptoDB:Cvel_1074"/>
<organism evidence="3">
    <name type="scientific">Chromera velia CCMP2878</name>
    <dbReference type="NCBI Taxonomy" id="1169474"/>
    <lineage>
        <taxon>Eukaryota</taxon>
        <taxon>Sar</taxon>
        <taxon>Alveolata</taxon>
        <taxon>Colpodellida</taxon>
        <taxon>Chromeraceae</taxon>
        <taxon>Chromera</taxon>
    </lineage>
</organism>
<dbReference type="Gene3D" id="3.10.10.10">
    <property type="entry name" value="HIV Type 1 Reverse Transcriptase, subunit A, domain 1"/>
    <property type="match status" value="1"/>
</dbReference>